<dbReference type="InParanoid" id="A0A251RMD9"/>
<proteinExistence type="predicted"/>
<evidence type="ECO:0000313" key="4">
    <source>
        <dbReference type="EMBL" id="KAF5754110.1"/>
    </source>
</evidence>
<accession>A0A251RMD9</accession>
<dbReference type="Pfam" id="PF15862">
    <property type="entry name" value="Coilin_N"/>
    <property type="match status" value="1"/>
</dbReference>
<dbReference type="AlphaFoldDB" id="A0A251RMD9"/>
<evidence type="ECO:0000256" key="1">
    <source>
        <dbReference type="SAM" id="MobiDB-lite"/>
    </source>
</evidence>
<organism evidence="5 6">
    <name type="scientific">Helianthus annuus</name>
    <name type="common">Common sunflower</name>
    <dbReference type="NCBI Taxonomy" id="4232"/>
    <lineage>
        <taxon>Eukaryota</taxon>
        <taxon>Viridiplantae</taxon>
        <taxon>Streptophyta</taxon>
        <taxon>Embryophyta</taxon>
        <taxon>Tracheophyta</taxon>
        <taxon>Spermatophyta</taxon>
        <taxon>Magnoliopsida</taxon>
        <taxon>eudicotyledons</taxon>
        <taxon>Gunneridae</taxon>
        <taxon>Pentapetalae</taxon>
        <taxon>asterids</taxon>
        <taxon>campanulids</taxon>
        <taxon>Asterales</taxon>
        <taxon>Asteraceae</taxon>
        <taxon>Asteroideae</taxon>
        <taxon>Heliantheae alliance</taxon>
        <taxon>Heliantheae</taxon>
        <taxon>Helianthus</taxon>
    </lineage>
</organism>
<feature type="compositionally biased region" description="Basic and acidic residues" evidence="1">
    <location>
        <begin position="265"/>
        <end position="277"/>
    </location>
</feature>
<dbReference type="GO" id="GO:0015030">
    <property type="term" value="C:Cajal body"/>
    <property type="evidence" value="ECO:0000318"/>
    <property type="project" value="GO_Central"/>
</dbReference>
<dbReference type="GO" id="GO:0030620">
    <property type="term" value="F:U2 snRNA binding"/>
    <property type="evidence" value="ECO:0000318"/>
    <property type="project" value="GO_Central"/>
</dbReference>
<reference evidence="4" key="3">
    <citation type="submission" date="2020-06" db="EMBL/GenBank/DDBJ databases">
        <title>Helianthus annuus Genome sequencing and assembly Release 2.</title>
        <authorList>
            <person name="Gouzy J."/>
            <person name="Langlade N."/>
            <person name="Munos S."/>
        </authorList>
    </citation>
    <scope>NUCLEOTIDE SEQUENCE</scope>
    <source>
        <tissue evidence="4">Leaves</tissue>
    </source>
</reference>
<feature type="domain" description="Coilin N-terminal" evidence="2">
    <location>
        <begin position="6"/>
        <end position="165"/>
    </location>
</feature>
<dbReference type="OMA" id="QHSELMT"/>
<evidence type="ECO:0000313" key="5">
    <source>
        <dbReference type="EMBL" id="OTF85437.1"/>
    </source>
</evidence>
<keyword evidence="6" id="KW-1185">Reference proteome</keyword>
<feature type="region of interest" description="Disordered" evidence="1">
    <location>
        <begin position="115"/>
        <end position="146"/>
    </location>
</feature>
<dbReference type="GO" id="GO:0030619">
    <property type="term" value="F:U1 snRNA binding"/>
    <property type="evidence" value="ECO:0000318"/>
    <property type="project" value="GO_Central"/>
</dbReference>
<feature type="compositionally biased region" description="Basic residues" evidence="1">
    <location>
        <begin position="238"/>
        <end position="258"/>
    </location>
</feature>
<dbReference type="EMBL" id="CM007906">
    <property type="protein sequence ID" value="OTF85437.1"/>
    <property type="molecule type" value="Genomic_DNA"/>
</dbReference>
<dbReference type="STRING" id="4232.A0A251RMD9"/>
<dbReference type="EMBL" id="MNCJ02000332">
    <property type="protein sequence ID" value="KAF5754110.1"/>
    <property type="molecule type" value="Genomic_DNA"/>
</dbReference>
<dbReference type="InterPro" id="IPR024822">
    <property type="entry name" value="Coilin"/>
</dbReference>
<feature type="region of interest" description="Disordered" evidence="1">
    <location>
        <begin position="626"/>
        <end position="672"/>
    </location>
</feature>
<feature type="region of interest" description="Disordered" evidence="1">
    <location>
        <begin position="186"/>
        <end position="277"/>
    </location>
</feature>
<protein>
    <submittedName>
        <fullName evidence="4 5">Coilin</fullName>
    </submittedName>
</protein>
<dbReference type="Pfam" id="PF23086">
    <property type="entry name" value="Tudor_Coilin"/>
    <property type="match status" value="1"/>
</dbReference>
<evidence type="ECO:0000259" key="2">
    <source>
        <dbReference type="Pfam" id="PF15862"/>
    </source>
</evidence>
<evidence type="ECO:0000259" key="3">
    <source>
        <dbReference type="Pfam" id="PF23086"/>
    </source>
</evidence>
<dbReference type="PANTHER" id="PTHR15197">
    <property type="entry name" value="COILIN P80"/>
    <property type="match status" value="1"/>
</dbReference>
<gene>
    <name evidence="5" type="ORF">HannXRQ_Chr17g0539921</name>
    <name evidence="4" type="ORF">HanXRQr2_Chr17g0787551</name>
</gene>
<sequence>MGTPSVRVRLVFEDRSILTKTQRSDGMNNTWLLLKLQQHPTIADVCTHLLRIFNLRRSCPNGILLSMEGFALPSFESTEILKDKEIICVKRKGGSTPNACNLLDDVLESEDDSLLHLGKDNRDNGTKEYQSESEEEQSLDEEQPEETILKKRKASSNLQNLKKKKLCLAALGDDEDEAETEEIENISKKKTKKMATTSNRKVKAPSTVKRSEELQGNVEEVNQVTNAPGPKKGTSATARRRKAKRKRELAKITKKKPKQAFSKPEITKPKNKEVDDQPKGLLYWKQASKTPLQNGDMGTDVGSVVNRPTHIRFESLDEDETVKQTAVSIEKINCSSGSKETGQQCGRNDHSKQINQESCKTLFKDSKVPVIDPNDFDKLPPCCEPKEGDVIAYRLLELSSSWIAELSSFRVGRISFYDAKDIVLVPVTEYPIVTEKINEDGSSDSLYGEDGTLKINYSALVDVRNVKQCDPNAIEPLSDGVDQTPMSDAKDAAENLVFNGNHNMDVPKDSNPDVNPWDRTISKNTVIPEPNNQSTIGSGMNPSVNAGAGPSTCTGLDVNKAESSVVKEGQNGNSIDPWLSANKPGSSQENNSGWSNVLGPTANHCENGSSWGRPWSAFVVSKSSSVIQQNGENEWRVGSSRGSWKPMWRGAPRGRGRGREGSRGRGRGRNSN</sequence>
<dbReference type="Gramene" id="mRNA:HanXRQr2_Chr17g0787551">
    <property type="protein sequence ID" value="mRNA:HanXRQr2_Chr17g0787551"/>
    <property type="gene ID" value="HanXRQr2_Chr17g0787551"/>
</dbReference>
<feature type="compositionally biased region" description="Basic and acidic residues" evidence="1">
    <location>
        <begin position="115"/>
        <end position="130"/>
    </location>
</feature>
<dbReference type="Proteomes" id="UP000215914">
    <property type="component" value="Chromosome 17"/>
</dbReference>
<feature type="compositionally biased region" description="Acidic residues" evidence="1">
    <location>
        <begin position="131"/>
        <end position="145"/>
    </location>
</feature>
<evidence type="ECO:0000313" key="6">
    <source>
        <dbReference type="Proteomes" id="UP000215914"/>
    </source>
</evidence>
<name>A0A251RMD9_HELAN</name>
<dbReference type="GO" id="GO:0000387">
    <property type="term" value="P:spliceosomal snRNP assembly"/>
    <property type="evidence" value="ECO:0000318"/>
    <property type="project" value="GO_Central"/>
</dbReference>
<feature type="domain" description="Coilin tudor" evidence="3">
    <location>
        <begin position="373"/>
        <end position="468"/>
    </location>
</feature>
<dbReference type="InterPro" id="IPR031722">
    <property type="entry name" value="Coilin_N"/>
</dbReference>
<dbReference type="PANTHER" id="PTHR15197:SF0">
    <property type="entry name" value="COILIN"/>
    <property type="match status" value="1"/>
</dbReference>
<reference evidence="5" key="2">
    <citation type="submission" date="2017-02" db="EMBL/GenBank/DDBJ databases">
        <title>Sunflower complete genome.</title>
        <authorList>
            <person name="Langlade N."/>
            <person name="Munos S."/>
        </authorList>
    </citation>
    <scope>NUCLEOTIDE SEQUENCE [LARGE SCALE GENOMIC DNA]</scope>
    <source>
        <tissue evidence="5">Leaves</tissue>
    </source>
</reference>
<dbReference type="InterPro" id="IPR056398">
    <property type="entry name" value="Tudor_Coilin"/>
</dbReference>
<reference evidence="4 6" key="1">
    <citation type="journal article" date="2017" name="Nature">
        <title>The sunflower genome provides insights into oil metabolism, flowering and Asterid evolution.</title>
        <authorList>
            <person name="Badouin H."/>
            <person name="Gouzy J."/>
            <person name="Grassa C.J."/>
            <person name="Murat F."/>
            <person name="Staton S.E."/>
            <person name="Cottret L."/>
            <person name="Lelandais-Briere C."/>
            <person name="Owens G.L."/>
            <person name="Carrere S."/>
            <person name="Mayjonade B."/>
            <person name="Legrand L."/>
            <person name="Gill N."/>
            <person name="Kane N.C."/>
            <person name="Bowers J.E."/>
            <person name="Hubner S."/>
            <person name="Bellec A."/>
            <person name="Berard A."/>
            <person name="Berges H."/>
            <person name="Blanchet N."/>
            <person name="Boniface M.C."/>
            <person name="Brunel D."/>
            <person name="Catrice O."/>
            <person name="Chaidir N."/>
            <person name="Claudel C."/>
            <person name="Donnadieu C."/>
            <person name="Faraut T."/>
            <person name="Fievet G."/>
            <person name="Helmstetter N."/>
            <person name="King M."/>
            <person name="Knapp S.J."/>
            <person name="Lai Z."/>
            <person name="Le Paslier M.C."/>
            <person name="Lippi Y."/>
            <person name="Lorenzon L."/>
            <person name="Mandel J.R."/>
            <person name="Marage G."/>
            <person name="Marchand G."/>
            <person name="Marquand E."/>
            <person name="Bret-Mestries E."/>
            <person name="Morien E."/>
            <person name="Nambeesan S."/>
            <person name="Nguyen T."/>
            <person name="Pegot-Espagnet P."/>
            <person name="Pouilly N."/>
            <person name="Raftis F."/>
            <person name="Sallet E."/>
            <person name="Schiex T."/>
            <person name="Thomas J."/>
            <person name="Vandecasteele C."/>
            <person name="Vares D."/>
            <person name="Vear F."/>
            <person name="Vautrin S."/>
            <person name="Crespi M."/>
            <person name="Mangin B."/>
            <person name="Burke J.M."/>
            <person name="Salse J."/>
            <person name="Munos S."/>
            <person name="Vincourt P."/>
            <person name="Rieseberg L.H."/>
            <person name="Langlade N.B."/>
        </authorList>
    </citation>
    <scope>NUCLEOTIDE SEQUENCE [LARGE SCALE GENOMIC DNA]</scope>
    <source>
        <strain evidence="6">cv. SF193</strain>
        <tissue evidence="4">Leaves</tissue>
    </source>
</reference>